<comment type="caution">
    <text evidence="9">The sequence shown here is derived from an EMBL/GenBank/DDBJ whole genome shotgun (WGS) entry which is preliminary data.</text>
</comment>
<keyword evidence="3" id="KW-0678">Repressor</keyword>
<dbReference type="Gene3D" id="2.30.30.110">
    <property type="match status" value="1"/>
</dbReference>
<evidence type="ECO:0000256" key="7">
    <source>
        <dbReference type="ARBA" id="ARBA00033135"/>
    </source>
</evidence>
<protein>
    <recommendedName>
        <fullName evidence="2">Toxin CcdB</fullName>
    </recommendedName>
    <alternativeName>
        <fullName evidence="7">Cytotoxic protein CcdB</fullName>
    </alternativeName>
    <alternativeName>
        <fullName evidence="6">Protein LetD</fullName>
    </alternativeName>
</protein>
<dbReference type="GO" id="GO:0008657">
    <property type="term" value="F:DNA topoisomerase type II (double strand cut, ATP-hydrolyzing) inhibitor activity"/>
    <property type="evidence" value="ECO:0007669"/>
    <property type="project" value="InterPro"/>
</dbReference>
<evidence type="ECO:0000256" key="2">
    <source>
        <dbReference type="ARBA" id="ARBA00015075"/>
    </source>
</evidence>
<evidence type="ECO:0000256" key="6">
    <source>
        <dbReference type="ARBA" id="ARBA00029628"/>
    </source>
</evidence>
<evidence type="ECO:0000256" key="8">
    <source>
        <dbReference type="SAM" id="MobiDB-lite"/>
    </source>
</evidence>
<dbReference type="Proteomes" id="UP000463224">
    <property type="component" value="Unassembled WGS sequence"/>
</dbReference>
<evidence type="ECO:0000256" key="1">
    <source>
        <dbReference type="ARBA" id="ARBA00005230"/>
    </source>
</evidence>
<dbReference type="GO" id="GO:0006276">
    <property type="term" value="P:plasmid maintenance"/>
    <property type="evidence" value="ECO:0007669"/>
    <property type="project" value="InterPro"/>
</dbReference>
<evidence type="ECO:0000256" key="5">
    <source>
        <dbReference type="ARBA" id="ARBA00023163"/>
    </source>
</evidence>
<evidence type="ECO:0000313" key="9">
    <source>
        <dbReference type="EMBL" id="MVA97040.1"/>
    </source>
</evidence>
<evidence type="ECO:0000256" key="3">
    <source>
        <dbReference type="ARBA" id="ARBA00022491"/>
    </source>
</evidence>
<dbReference type="RefSeq" id="WP_156712039.1">
    <property type="nucleotide sequence ID" value="NZ_WPHG01000002.1"/>
</dbReference>
<dbReference type="InterPro" id="IPR011067">
    <property type="entry name" value="Plasmid_toxin/cell-grow_inhib"/>
</dbReference>
<organism evidence="9 10">
    <name type="scientific">Nitratireductor arenosus</name>
    <dbReference type="NCBI Taxonomy" id="2682096"/>
    <lineage>
        <taxon>Bacteria</taxon>
        <taxon>Pseudomonadati</taxon>
        <taxon>Pseudomonadota</taxon>
        <taxon>Alphaproteobacteria</taxon>
        <taxon>Hyphomicrobiales</taxon>
        <taxon>Phyllobacteriaceae</taxon>
        <taxon>Nitratireductor</taxon>
    </lineage>
</organism>
<dbReference type="EMBL" id="WPHG01000002">
    <property type="protein sequence ID" value="MVA97040.1"/>
    <property type="molecule type" value="Genomic_DNA"/>
</dbReference>
<dbReference type="Pfam" id="PF01845">
    <property type="entry name" value="CcdB"/>
    <property type="match status" value="1"/>
</dbReference>
<dbReference type="AlphaFoldDB" id="A0A844QGA9"/>
<sequence length="97" mass="10604">MRGACPRASAWKTQERGWGPFGRSPPLWGPGRRQDRGARRSPPARLNPVLAIDGAAHVMATQFLAAVPRTELGEPVANLLPDHDRIVAAFDMPSYSF</sequence>
<proteinExistence type="inferred from homology"/>
<keyword evidence="4" id="KW-0805">Transcription regulation</keyword>
<gene>
    <name evidence="9" type="ORF">GN330_07235</name>
</gene>
<comment type="similarity">
    <text evidence="1">Belongs to the CcdB toxin family.</text>
</comment>
<reference evidence="9 10" key="1">
    <citation type="submission" date="2019-12" db="EMBL/GenBank/DDBJ databases">
        <title>Nitratireductor arenosus sp. nov., Isolated from sea sand, Jeju island, South Korea.</title>
        <authorList>
            <person name="Kim W."/>
        </authorList>
    </citation>
    <scope>NUCLEOTIDE SEQUENCE [LARGE SCALE GENOMIC DNA]</scope>
    <source>
        <strain evidence="9 10">CAU 1489</strain>
    </source>
</reference>
<feature type="region of interest" description="Disordered" evidence="8">
    <location>
        <begin position="1"/>
        <end position="45"/>
    </location>
</feature>
<evidence type="ECO:0000256" key="4">
    <source>
        <dbReference type="ARBA" id="ARBA00023015"/>
    </source>
</evidence>
<accession>A0A844QGA9</accession>
<dbReference type="InterPro" id="IPR002712">
    <property type="entry name" value="CcdB"/>
</dbReference>
<keyword evidence="10" id="KW-1185">Reference proteome</keyword>
<dbReference type="SUPFAM" id="SSF50118">
    <property type="entry name" value="Cell growth inhibitor/plasmid maintenance toxic component"/>
    <property type="match status" value="1"/>
</dbReference>
<name>A0A844QGA9_9HYPH</name>
<keyword evidence="5" id="KW-0804">Transcription</keyword>
<evidence type="ECO:0000313" key="10">
    <source>
        <dbReference type="Proteomes" id="UP000463224"/>
    </source>
</evidence>